<feature type="domain" description="ABC transporter" evidence="5">
    <location>
        <begin position="27"/>
        <end position="260"/>
    </location>
</feature>
<comment type="caution">
    <text evidence="6">The sequence shown here is derived from an EMBL/GenBank/DDBJ whole genome shotgun (WGS) entry which is preliminary data.</text>
</comment>
<keyword evidence="3" id="KW-0547">Nucleotide-binding</keyword>
<dbReference type="PANTHER" id="PTHR42788:SF13">
    <property type="entry name" value="ALIPHATIC SULFONATES IMPORT ATP-BINDING PROTEIN SSUB"/>
    <property type="match status" value="1"/>
</dbReference>
<organism evidence="6 7">
    <name type="scientific">Rhodoplanes azumiensis</name>
    <dbReference type="NCBI Taxonomy" id="1897628"/>
    <lineage>
        <taxon>Bacteria</taxon>
        <taxon>Pseudomonadati</taxon>
        <taxon>Pseudomonadota</taxon>
        <taxon>Alphaproteobacteria</taxon>
        <taxon>Hyphomicrobiales</taxon>
        <taxon>Nitrobacteraceae</taxon>
        <taxon>Rhodoplanes</taxon>
    </lineage>
</organism>
<keyword evidence="7" id="KW-1185">Reference proteome</keyword>
<evidence type="ECO:0000313" key="6">
    <source>
        <dbReference type="EMBL" id="MFD2184737.1"/>
    </source>
</evidence>
<dbReference type="CDD" id="cd03293">
    <property type="entry name" value="ABC_NrtD_SsuB_transporters"/>
    <property type="match status" value="1"/>
</dbReference>
<accession>A0ABW5AQK6</accession>
<dbReference type="InterPro" id="IPR027417">
    <property type="entry name" value="P-loop_NTPase"/>
</dbReference>
<proteinExistence type="inferred from homology"/>
<gene>
    <name evidence="6" type="ORF">ACFSOX_21505</name>
</gene>
<dbReference type="PROSITE" id="PS50893">
    <property type="entry name" value="ABC_TRANSPORTER_2"/>
    <property type="match status" value="1"/>
</dbReference>
<dbReference type="PROSITE" id="PS00211">
    <property type="entry name" value="ABC_TRANSPORTER_1"/>
    <property type="match status" value="1"/>
</dbReference>
<evidence type="ECO:0000256" key="1">
    <source>
        <dbReference type="ARBA" id="ARBA00005417"/>
    </source>
</evidence>
<dbReference type="Proteomes" id="UP001597314">
    <property type="component" value="Unassembled WGS sequence"/>
</dbReference>
<dbReference type="Pfam" id="PF00005">
    <property type="entry name" value="ABC_tran"/>
    <property type="match status" value="1"/>
</dbReference>
<keyword evidence="2" id="KW-0813">Transport</keyword>
<evidence type="ECO:0000256" key="2">
    <source>
        <dbReference type="ARBA" id="ARBA00022448"/>
    </source>
</evidence>
<dbReference type="InterPro" id="IPR017871">
    <property type="entry name" value="ABC_transporter-like_CS"/>
</dbReference>
<dbReference type="GO" id="GO:0005524">
    <property type="term" value="F:ATP binding"/>
    <property type="evidence" value="ECO:0007669"/>
    <property type="project" value="UniProtKB-KW"/>
</dbReference>
<reference evidence="7" key="1">
    <citation type="journal article" date="2019" name="Int. J. Syst. Evol. Microbiol.">
        <title>The Global Catalogue of Microorganisms (GCM) 10K type strain sequencing project: providing services to taxonomists for standard genome sequencing and annotation.</title>
        <authorList>
            <consortium name="The Broad Institute Genomics Platform"/>
            <consortium name="The Broad Institute Genome Sequencing Center for Infectious Disease"/>
            <person name="Wu L."/>
            <person name="Ma J."/>
        </authorList>
    </citation>
    <scope>NUCLEOTIDE SEQUENCE [LARGE SCALE GENOMIC DNA]</scope>
    <source>
        <strain evidence="7">CGMCC 1.6774</strain>
    </source>
</reference>
<dbReference type="SMART" id="SM00382">
    <property type="entry name" value="AAA"/>
    <property type="match status" value="1"/>
</dbReference>
<dbReference type="InterPro" id="IPR050166">
    <property type="entry name" value="ABC_transporter_ATP-bind"/>
</dbReference>
<name>A0ABW5AQK6_9BRAD</name>
<dbReference type="InterPro" id="IPR003593">
    <property type="entry name" value="AAA+_ATPase"/>
</dbReference>
<keyword evidence="4 6" id="KW-0067">ATP-binding</keyword>
<dbReference type="EMBL" id="JBHUIW010000034">
    <property type="protein sequence ID" value="MFD2184737.1"/>
    <property type="molecule type" value="Genomic_DNA"/>
</dbReference>
<dbReference type="InterPro" id="IPR003439">
    <property type="entry name" value="ABC_transporter-like_ATP-bd"/>
</dbReference>
<sequence length="302" mass="31854">MLSIAPVSSVADPTPKPPTAAEVHIVGRGISVDFAHDGVVQRVLAGIDITVGRGSFVSLIGPSGCGKSTLLKVMAGLLTPSEGTISVGGLAPGEAAKRHMIGLVFQEATLLPWKTALENAAFLLTVGGRATPKDVALDKAMAMLRLVKLEAAANKLPSQLSGGMRQRVAIARALALDPEVLLMDEPFGALDAITREEMSRGLLDIWERTGKTIVLVTHSIDEAVFLSRDVHVMATNPARIIETLPIALPAHRDEETFDLPAFAQAESRLRHLLIQSHAVQPIGASSVGSSAAGMQPRAGERR</sequence>
<comment type="similarity">
    <text evidence="1">Belongs to the ABC transporter superfamily.</text>
</comment>
<evidence type="ECO:0000256" key="3">
    <source>
        <dbReference type="ARBA" id="ARBA00022741"/>
    </source>
</evidence>
<dbReference type="PANTHER" id="PTHR42788">
    <property type="entry name" value="TAURINE IMPORT ATP-BINDING PROTEIN-RELATED"/>
    <property type="match status" value="1"/>
</dbReference>
<protein>
    <submittedName>
        <fullName evidence="6">ABC transporter ATP-binding protein</fullName>
    </submittedName>
</protein>
<evidence type="ECO:0000313" key="7">
    <source>
        <dbReference type="Proteomes" id="UP001597314"/>
    </source>
</evidence>
<evidence type="ECO:0000256" key="4">
    <source>
        <dbReference type="ARBA" id="ARBA00022840"/>
    </source>
</evidence>
<dbReference type="RefSeq" id="WP_378479875.1">
    <property type="nucleotide sequence ID" value="NZ_JBHUIW010000034.1"/>
</dbReference>
<dbReference type="Gene3D" id="3.40.50.300">
    <property type="entry name" value="P-loop containing nucleotide triphosphate hydrolases"/>
    <property type="match status" value="1"/>
</dbReference>
<dbReference type="SUPFAM" id="SSF52540">
    <property type="entry name" value="P-loop containing nucleoside triphosphate hydrolases"/>
    <property type="match status" value="1"/>
</dbReference>
<evidence type="ECO:0000259" key="5">
    <source>
        <dbReference type="PROSITE" id="PS50893"/>
    </source>
</evidence>